<evidence type="ECO:0000256" key="1">
    <source>
        <dbReference type="SAM" id="SignalP"/>
    </source>
</evidence>
<dbReference type="Proteomes" id="UP000256970">
    <property type="component" value="Unassembled WGS sequence"/>
</dbReference>
<sequence>MQCAVRSGPLLLLFLVTLAALHAPAAHARSLADSRSCLLHGRPVTITINFVNPNAAAATRAARAAGPPHTTFGTRTATGPQRRSEVANDVVVLTGVPDCNGLRFEVPDPKSPGVNLIVLVEGSKIIFSASLDARLAADIKSGRRLLGSGLILNSSDADPFVLGNISNFTANVSFGNYTSTFSNGSSPLILTGVNNSTGGAFNLTSYNITSGGTNYSFSLD</sequence>
<gene>
    <name evidence="2" type="ORF">BQ4739_LOCUS6556</name>
</gene>
<name>A0A383VNX5_TETOB</name>
<evidence type="ECO:0000313" key="3">
    <source>
        <dbReference type="Proteomes" id="UP000256970"/>
    </source>
</evidence>
<feature type="chain" id="PRO_5017012570" evidence="1">
    <location>
        <begin position="29"/>
        <end position="220"/>
    </location>
</feature>
<accession>A0A383VNX5</accession>
<feature type="non-terminal residue" evidence="2">
    <location>
        <position position="220"/>
    </location>
</feature>
<keyword evidence="3" id="KW-1185">Reference proteome</keyword>
<protein>
    <submittedName>
        <fullName evidence="2">Uncharacterized protein</fullName>
    </submittedName>
</protein>
<feature type="signal peptide" evidence="1">
    <location>
        <begin position="1"/>
        <end position="28"/>
    </location>
</feature>
<proteinExistence type="predicted"/>
<keyword evidence="1" id="KW-0732">Signal</keyword>
<evidence type="ECO:0000313" key="2">
    <source>
        <dbReference type="EMBL" id="SZX66116.1"/>
    </source>
</evidence>
<dbReference type="AlphaFoldDB" id="A0A383VNX5"/>
<reference evidence="2 3" key="1">
    <citation type="submission" date="2016-10" db="EMBL/GenBank/DDBJ databases">
        <authorList>
            <person name="Cai Z."/>
        </authorList>
    </citation>
    <scope>NUCLEOTIDE SEQUENCE [LARGE SCALE GENOMIC DNA]</scope>
</reference>
<dbReference type="EMBL" id="FNXT01000687">
    <property type="protein sequence ID" value="SZX66116.1"/>
    <property type="molecule type" value="Genomic_DNA"/>
</dbReference>
<organism evidence="2 3">
    <name type="scientific">Tetradesmus obliquus</name>
    <name type="common">Green alga</name>
    <name type="synonym">Acutodesmus obliquus</name>
    <dbReference type="NCBI Taxonomy" id="3088"/>
    <lineage>
        <taxon>Eukaryota</taxon>
        <taxon>Viridiplantae</taxon>
        <taxon>Chlorophyta</taxon>
        <taxon>core chlorophytes</taxon>
        <taxon>Chlorophyceae</taxon>
        <taxon>CS clade</taxon>
        <taxon>Sphaeropleales</taxon>
        <taxon>Scenedesmaceae</taxon>
        <taxon>Tetradesmus</taxon>
    </lineage>
</organism>